<dbReference type="EC" id="2.7.1.156" evidence="8"/>
<accession>E8U9J5</accession>
<keyword evidence="12 19" id="KW-0547">Nucleotide-binding</keyword>
<evidence type="ECO:0000256" key="8">
    <source>
        <dbReference type="ARBA" id="ARBA00012016"/>
    </source>
</evidence>
<dbReference type="GO" id="GO:0005524">
    <property type="term" value="F:ATP binding"/>
    <property type="evidence" value="ECO:0007669"/>
    <property type="project" value="UniProtKB-KW"/>
</dbReference>
<evidence type="ECO:0000256" key="4">
    <source>
        <dbReference type="ARBA" id="ARBA00003889"/>
    </source>
</evidence>
<feature type="active site" description="GMP-histidine intermediate" evidence="18">
    <location>
        <position position="52"/>
    </location>
</feature>
<dbReference type="InterPro" id="IPR027417">
    <property type="entry name" value="P-loop_NTPase"/>
</dbReference>
<evidence type="ECO:0000256" key="18">
    <source>
        <dbReference type="PIRSR" id="PIRSR006135-1"/>
    </source>
</evidence>
<evidence type="ECO:0000256" key="2">
    <source>
        <dbReference type="ARBA" id="ARBA00000711"/>
    </source>
</evidence>
<evidence type="ECO:0000256" key="15">
    <source>
        <dbReference type="ARBA" id="ARBA00023134"/>
    </source>
</evidence>
<evidence type="ECO:0000313" key="21">
    <source>
        <dbReference type="Proteomes" id="UP000008635"/>
    </source>
</evidence>
<gene>
    <name evidence="20" type="ordered locus">Deima_2091</name>
</gene>
<evidence type="ECO:0000256" key="16">
    <source>
        <dbReference type="ARBA" id="ARBA00029570"/>
    </source>
</evidence>
<dbReference type="Pfam" id="PF02283">
    <property type="entry name" value="CobU"/>
    <property type="match status" value="1"/>
</dbReference>
<feature type="binding site" evidence="19">
    <location>
        <begin position="10"/>
        <end position="17"/>
    </location>
    <ligand>
        <name>GTP</name>
        <dbReference type="ChEBI" id="CHEBI:37565"/>
    </ligand>
</feature>
<dbReference type="STRING" id="709986.Deima_2091"/>
<dbReference type="Proteomes" id="UP000008635">
    <property type="component" value="Chromosome"/>
</dbReference>
<dbReference type="NCBIfam" id="NF004469">
    <property type="entry name" value="PRK05800.1"/>
    <property type="match status" value="1"/>
</dbReference>
<dbReference type="RefSeq" id="WP_013557239.1">
    <property type="nucleotide sequence ID" value="NC_014958.1"/>
</dbReference>
<evidence type="ECO:0000256" key="10">
    <source>
        <dbReference type="ARBA" id="ARBA00022573"/>
    </source>
</evidence>
<keyword evidence="11 20" id="KW-0808">Transferase</keyword>
<feature type="binding site" evidence="19">
    <location>
        <position position="64"/>
    </location>
    <ligand>
        <name>GTP</name>
        <dbReference type="ChEBI" id="CHEBI:37565"/>
    </ligand>
</feature>
<dbReference type="GO" id="GO:0008820">
    <property type="term" value="F:cobinamide phosphate guanylyltransferase activity"/>
    <property type="evidence" value="ECO:0007669"/>
    <property type="project" value="UniProtKB-EC"/>
</dbReference>
<dbReference type="CDD" id="cd00544">
    <property type="entry name" value="CobU"/>
    <property type="match status" value="1"/>
</dbReference>
<comment type="function">
    <text evidence="4">Catalyzes ATP-dependent phosphorylation of adenosylcobinamide and addition of GMP to adenosylcobinamide phosphate.</text>
</comment>
<keyword evidence="14" id="KW-0067">ATP-binding</keyword>
<dbReference type="HOGENOM" id="CLU_094161_0_1_0"/>
<dbReference type="OrthoDB" id="9799422at2"/>
<dbReference type="EC" id="2.7.7.62" evidence="9"/>
<protein>
    <recommendedName>
        <fullName evidence="16">Adenosylcobinamide kinase</fullName>
        <ecNumber evidence="8">2.7.1.156</ecNumber>
        <ecNumber evidence="9">2.7.7.62</ecNumber>
    </recommendedName>
    <alternativeName>
        <fullName evidence="17">Adenosylcobinamide-phosphate guanylyltransferase</fullName>
    </alternativeName>
</protein>
<dbReference type="UniPathway" id="UPA00148">
    <property type="reaction ID" value="UER00236"/>
</dbReference>
<evidence type="ECO:0000256" key="9">
    <source>
        <dbReference type="ARBA" id="ARBA00012523"/>
    </source>
</evidence>
<proteinExistence type="inferred from homology"/>
<evidence type="ECO:0000256" key="17">
    <source>
        <dbReference type="ARBA" id="ARBA00030571"/>
    </source>
</evidence>
<comment type="catalytic activity">
    <reaction evidence="3">
        <text>adenosylcob(III)inamide + GTP = adenosylcob(III)inamide phosphate + GDP + H(+)</text>
        <dbReference type="Rhea" id="RHEA:15765"/>
        <dbReference type="ChEBI" id="CHEBI:2480"/>
        <dbReference type="ChEBI" id="CHEBI:15378"/>
        <dbReference type="ChEBI" id="CHEBI:37565"/>
        <dbReference type="ChEBI" id="CHEBI:58189"/>
        <dbReference type="ChEBI" id="CHEBI:58502"/>
        <dbReference type="EC" id="2.7.1.156"/>
    </reaction>
</comment>
<dbReference type="InterPro" id="IPR003203">
    <property type="entry name" value="CobU/CobP"/>
</dbReference>
<feature type="binding site" evidence="19">
    <location>
        <begin position="36"/>
        <end position="38"/>
    </location>
    <ligand>
        <name>GTP</name>
        <dbReference type="ChEBI" id="CHEBI:37565"/>
    </ligand>
</feature>
<dbReference type="AlphaFoldDB" id="E8U9J5"/>
<dbReference type="PANTHER" id="PTHR34848:SF1">
    <property type="entry name" value="BIFUNCTIONAL ADENOSYLCOBALAMIN BIOSYNTHESIS PROTEIN COBU"/>
    <property type="match status" value="1"/>
</dbReference>
<dbReference type="eggNOG" id="COG2087">
    <property type="taxonomic scope" value="Bacteria"/>
</dbReference>
<dbReference type="EMBL" id="CP002454">
    <property type="protein sequence ID" value="ADV67734.1"/>
    <property type="molecule type" value="Genomic_DNA"/>
</dbReference>
<feature type="binding site" evidence="19">
    <location>
        <begin position="53"/>
        <end position="56"/>
    </location>
    <ligand>
        <name>GTP</name>
        <dbReference type="ChEBI" id="CHEBI:37565"/>
    </ligand>
</feature>
<dbReference type="Gene3D" id="3.40.50.300">
    <property type="entry name" value="P-loop containing nucleotide triphosphate hydrolases"/>
    <property type="match status" value="1"/>
</dbReference>
<dbReference type="PIRSF" id="PIRSF006135">
    <property type="entry name" value="CobU"/>
    <property type="match status" value="1"/>
</dbReference>
<comment type="catalytic activity">
    <reaction evidence="2">
        <text>adenosylcob(III)inamide phosphate + GTP + H(+) = adenosylcob(III)inamide-GDP + diphosphate</text>
        <dbReference type="Rhea" id="RHEA:22712"/>
        <dbReference type="ChEBI" id="CHEBI:15378"/>
        <dbReference type="ChEBI" id="CHEBI:33019"/>
        <dbReference type="ChEBI" id="CHEBI:37565"/>
        <dbReference type="ChEBI" id="CHEBI:58502"/>
        <dbReference type="ChEBI" id="CHEBI:60487"/>
        <dbReference type="EC" id="2.7.7.62"/>
    </reaction>
</comment>
<keyword evidence="20" id="KW-0548">Nucleotidyltransferase</keyword>
<name>E8U9J5_DEIML</name>
<evidence type="ECO:0000256" key="13">
    <source>
        <dbReference type="ARBA" id="ARBA00022777"/>
    </source>
</evidence>
<keyword evidence="13" id="KW-0418">Kinase</keyword>
<comment type="pathway">
    <text evidence="5">Cofactor biosynthesis; adenosylcobalamin biosynthesis; adenosylcobalamin from cob(II)yrinate a,c-diamide: step 6/7.</text>
</comment>
<evidence type="ECO:0000256" key="11">
    <source>
        <dbReference type="ARBA" id="ARBA00022679"/>
    </source>
</evidence>
<keyword evidence="21" id="KW-1185">Reference proteome</keyword>
<feature type="binding site" evidence="19">
    <location>
        <position position="84"/>
    </location>
    <ligand>
        <name>GTP</name>
        <dbReference type="ChEBI" id="CHEBI:37565"/>
    </ligand>
</feature>
<evidence type="ECO:0000313" key="20">
    <source>
        <dbReference type="EMBL" id="ADV67734.1"/>
    </source>
</evidence>
<evidence type="ECO:0000256" key="14">
    <source>
        <dbReference type="ARBA" id="ARBA00022840"/>
    </source>
</evidence>
<comment type="pathway">
    <text evidence="6">Cofactor biosynthesis; adenosylcobalamin biosynthesis; adenosylcobalamin from cob(II)yrinate a,c-diamide: step 5/7.</text>
</comment>
<evidence type="ECO:0000256" key="3">
    <source>
        <dbReference type="ARBA" id="ARBA00001522"/>
    </source>
</evidence>
<evidence type="ECO:0000256" key="19">
    <source>
        <dbReference type="PIRSR" id="PIRSR006135-2"/>
    </source>
</evidence>
<dbReference type="KEGG" id="dmr:Deima_2091"/>
<evidence type="ECO:0000256" key="12">
    <source>
        <dbReference type="ARBA" id="ARBA00022741"/>
    </source>
</evidence>
<dbReference type="GO" id="GO:0005525">
    <property type="term" value="F:GTP binding"/>
    <property type="evidence" value="ECO:0007669"/>
    <property type="project" value="UniProtKB-KW"/>
</dbReference>
<dbReference type="GO" id="GO:0009236">
    <property type="term" value="P:cobalamin biosynthetic process"/>
    <property type="evidence" value="ECO:0007669"/>
    <property type="project" value="UniProtKB-UniPathway"/>
</dbReference>
<comment type="similarity">
    <text evidence="7">Belongs to the CobU/CobP family.</text>
</comment>
<keyword evidence="15 19" id="KW-0342">GTP-binding</keyword>
<organism evidence="20 21">
    <name type="scientific">Deinococcus maricopensis (strain DSM 21211 / LMG 22137 / NRRL B-23946 / LB-34)</name>
    <dbReference type="NCBI Taxonomy" id="709986"/>
    <lineage>
        <taxon>Bacteria</taxon>
        <taxon>Thermotogati</taxon>
        <taxon>Deinococcota</taxon>
        <taxon>Deinococci</taxon>
        <taxon>Deinococcales</taxon>
        <taxon>Deinococcaceae</taxon>
        <taxon>Deinococcus</taxon>
    </lineage>
</organism>
<sequence length="169" mass="18306">MPAELVFVTGGARSGKSAFAEARAHALGGAGVTYLATAQAFDDEMRDRIGRHRADRPAAWDTLEEPLDVAGALRAARHPVVLLDCLSLWVSNLMLADHPDDAILRRVDDLLAENTRTLIVVTNEVGLGIVPDNALARRYRDVLGWANQRAARASTEAYLLASGLPLRLK</sequence>
<evidence type="ECO:0000256" key="1">
    <source>
        <dbReference type="ARBA" id="ARBA00000312"/>
    </source>
</evidence>
<comment type="catalytic activity">
    <reaction evidence="1">
        <text>adenosylcob(III)inamide + ATP = adenosylcob(III)inamide phosphate + ADP + H(+)</text>
        <dbReference type="Rhea" id="RHEA:15769"/>
        <dbReference type="ChEBI" id="CHEBI:2480"/>
        <dbReference type="ChEBI" id="CHEBI:15378"/>
        <dbReference type="ChEBI" id="CHEBI:30616"/>
        <dbReference type="ChEBI" id="CHEBI:58502"/>
        <dbReference type="ChEBI" id="CHEBI:456216"/>
        <dbReference type="EC" id="2.7.1.156"/>
    </reaction>
</comment>
<keyword evidence="10" id="KW-0169">Cobalamin biosynthesis</keyword>
<evidence type="ECO:0000256" key="7">
    <source>
        <dbReference type="ARBA" id="ARBA00007490"/>
    </source>
</evidence>
<reference evidence="20 21" key="1">
    <citation type="journal article" date="2011" name="Stand. Genomic Sci.">
        <title>Complete genome sequence of Deinococcus maricopensis type strain (LB-34).</title>
        <authorList>
            <person name="Pukall R."/>
            <person name="Zeytun A."/>
            <person name="Lucas S."/>
            <person name="Lapidus A."/>
            <person name="Hammon N."/>
            <person name="Deshpande S."/>
            <person name="Nolan M."/>
            <person name="Cheng J.F."/>
            <person name="Pitluck S."/>
            <person name="Liolios K."/>
            <person name="Pagani I."/>
            <person name="Mikhailova N."/>
            <person name="Ivanova N."/>
            <person name="Mavromatis K."/>
            <person name="Pati A."/>
            <person name="Tapia R."/>
            <person name="Han C."/>
            <person name="Goodwin L."/>
            <person name="Chen A."/>
            <person name="Palaniappan K."/>
            <person name="Land M."/>
            <person name="Hauser L."/>
            <person name="Chang Y.J."/>
            <person name="Jeffries C.D."/>
            <person name="Brambilla E.M."/>
            <person name="Rohde M."/>
            <person name="Goker M."/>
            <person name="Detter J.C."/>
            <person name="Woyke T."/>
            <person name="Bristow J."/>
            <person name="Eisen J.A."/>
            <person name="Markowitz V."/>
            <person name="Hugenholtz P."/>
            <person name="Kyrpides N.C."/>
            <person name="Klenk H.P."/>
        </authorList>
    </citation>
    <scope>NUCLEOTIDE SEQUENCE [LARGE SCALE GENOMIC DNA]</scope>
    <source>
        <strain evidence="21">DSM 21211 / LMG 22137 / NRRL B-23946 / LB-34</strain>
    </source>
</reference>
<dbReference type="PANTHER" id="PTHR34848">
    <property type="match status" value="1"/>
</dbReference>
<evidence type="ECO:0000256" key="5">
    <source>
        <dbReference type="ARBA" id="ARBA00004692"/>
    </source>
</evidence>
<dbReference type="SUPFAM" id="SSF52540">
    <property type="entry name" value="P-loop containing nucleoside triphosphate hydrolases"/>
    <property type="match status" value="1"/>
</dbReference>
<reference evidence="21" key="2">
    <citation type="submission" date="2011-01" db="EMBL/GenBank/DDBJ databases">
        <title>The complete genome of Deinococcus maricopensis DSM 21211.</title>
        <authorList>
            <consortium name="US DOE Joint Genome Institute (JGI-PGF)"/>
            <person name="Lucas S."/>
            <person name="Copeland A."/>
            <person name="Lapidus A."/>
            <person name="Goodwin L."/>
            <person name="Pitluck S."/>
            <person name="Kyrpides N."/>
            <person name="Mavromatis K."/>
            <person name="Pagani I."/>
            <person name="Ivanova N."/>
            <person name="Ovchinnikova G."/>
            <person name="Zeytun A."/>
            <person name="Detter J.C."/>
            <person name="Han C."/>
            <person name="Land M."/>
            <person name="Hauser L."/>
            <person name="Markowitz V."/>
            <person name="Cheng J.-F."/>
            <person name="Hugenholtz P."/>
            <person name="Woyke T."/>
            <person name="Wu D."/>
            <person name="Pukall R."/>
            <person name="Gehrich-Schroeter G."/>
            <person name="Brambilla E."/>
            <person name="Klenk H.-P."/>
            <person name="Eisen J.A."/>
        </authorList>
    </citation>
    <scope>NUCLEOTIDE SEQUENCE [LARGE SCALE GENOMIC DNA]</scope>
    <source>
        <strain evidence="21">DSM 21211 / LMG 22137 / NRRL B-23946 / LB-34</strain>
    </source>
</reference>
<dbReference type="GO" id="GO:0043752">
    <property type="term" value="F:adenosylcobinamide kinase activity"/>
    <property type="evidence" value="ECO:0007669"/>
    <property type="project" value="UniProtKB-EC"/>
</dbReference>
<evidence type="ECO:0000256" key="6">
    <source>
        <dbReference type="ARBA" id="ARBA00005159"/>
    </source>
</evidence>